<dbReference type="InterPro" id="IPR036390">
    <property type="entry name" value="WH_DNA-bd_sf"/>
</dbReference>
<keyword evidence="7" id="KW-1185">Reference proteome</keyword>
<feature type="domain" description="HTH lysR-type" evidence="5">
    <location>
        <begin position="1"/>
        <end position="58"/>
    </location>
</feature>
<dbReference type="InterPro" id="IPR005119">
    <property type="entry name" value="LysR_subst-bd"/>
</dbReference>
<keyword evidence="4" id="KW-0804">Transcription</keyword>
<accession>A0A2V1JU87</accession>
<dbReference type="PANTHER" id="PTHR30427:SF1">
    <property type="entry name" value="TRANSCRIPTIONAL ACTIVATOR PROTEIN LYSR"/>
    <property type="match status" value="1"/>
</dbReference>
<protein>
    <submittedName>
        <fullName evidence="6">LysR family transcriptional regulator</fullName>
    </submittedName>
</protein>
<evidence type="ECO:0000256" key="3">
    <source>
        <dbReference type="ARBA" id="ARBA00023125"/>
    </source>
</evidence>
<dbReference type="PANTHER" id="PTHR30427">
    <property type="entry name" value="TRANSCRIPTIONAL ACTIVATOR PROTEIN LYSR"/>
    <property type="match status" value="1"/>
</dbReference>
<dbReference type="SUPFAM" id="SSF46785">
    <property type="entry name" value="Winged helix' DNA-binding domain"/>
    <property type="match status" value="1"/>
</dbReference>
<keyword evidence="3" id="KW-0238">DNA-binding</keyword>
<reference evidence="7" key="1">
    <citation type="submission" date="2018-05" db="EMBL/GenBank/DDBJ databases">
        <authorList>
            <person name="Li Y."/>
        </authorList>
    </citation>
    <scope>NUCLEOTIDE SEQUENCE [LARGE SCALE GENOMIC DNA]</scope>
    <source>
        <strain evidence="7">3d-2-2</strain>
    </source>
</reference>
<dbReference type="Pfam" id="PF03466">
    <property type="entry name" value="LysR_substrate"/>
    <property type="match status" value="1"/>
</dbReference>
<comment type="caution">
    <text evidence="6">The sequence shown here is derived from an EMBL/GenBank/DDBJ whole genome shotgun (WGS) entry which is preliminary data.</text>
</comment>
<evidence type="ECO:0000259" key="5">
    <source>
        <dbReference type="PROSITE" id="PS50931"/>
    </source>
</evidence>
<evidence type="ECO:0000256" key="1">
    <source>
        <dbReference type="ARBA" id="ARBA00009437"/>
    </source>
</evidence>
<dbReference type="Gene3D" id="3.40.190.290">
    <property type="match status" value="1"/>
</dbReference>
<organism evidence="6 7">
    <name type="scientific">Corticimicrobacter populi</name>
    <dbReference type="NCBI Taxonomy" id="2175229"/>
    <lineage>
        <taxon>Bacteria</taxon>
        <taxon>Pseudomonadati</taxon>
        <taxon>Pseudomonadota</taxon>
        <taxon>Betaproteobacteria</taxon>
        <taxon>Burkholderiales</taxon>
        <taxon>Alcaligenaceae</taxon>
        <taxon>Corticimicrobacter</taxon>
    </lineage>
</organism>
<proteinExistence type="inferred from homology"/>
<name>A0A2V1JU87_9BURK</name>
<dbReference type="Proteomes" id="UP000245212">
    <property type="component" value="Unassembled WGS sequence"/>
</dbReference>
<evidence type="ECO:0000256" key="4">
    <source>
        <dbReference type="ARBA" id="ARBA00023163"/>
    </source>
</evidence>
<dbReference type="InterPro" id="IPR036388">
    <property type="entry name" value="WH-like_DNA-bd_sf"/>
</dbReference>
<evidence type="ECO:0000256" key="2">
    <source>
        <dbReference type="ARBA" id="ARBA00023015"/>
    </source>
</evidence>
<dbReference type="PRINTS" id="PR00039">
    <property type="entry name" value="HTHLYSR"/>
</dbReference>
<dbReference type="EMBL" id="QETA01000007">
    <property type="protein sequence ID" value="PWF21549.1"/>
    <property type="molecule type" value="Genomic_DNA"/>
</dbReference>
<dbReference type="PROSITE" id="PS50931">
    <property type="entry name" value="HTH_LYSR"/>
    <property type="match status" value="1"/>
</dbReference>
<evidence type="ECO:0000313" key="7">
    <source>
        <dbReference type="Proteomes" id="UP000245212"/>
    </source>
</evidence>
<sequence>MSLKRLQALKAVLETGSVTDGAQMLNRTQPQISRLLAALEDEVGFPLFVRQGRGLLPTRECLRFYEGTRHILDGLQDISRVAKSIRSHHEAWLHIVTQPYFAHGIMPNAIHAFSKQYPSARVSLEVRSRVDVGLWMSGQKFDFGMAALPLDFPGLRTQPFAEARVVVAMPPSHPLADRKVLRPEDLRGQPFIALRTSTLLRQFTDELCARQGIELQIVAETSTGESACMMASLGMGLTLSDPVLASRVPGLVLLDFEPALHLRYGFLLPGLFAPSALAQAFAQTVVETVAQIGGSRIKVCDHGGEIRPD</sequence>
<gene>
    <name evidence="6" type="ORF">DD235_14970</name>
</gene>
<evidence type="ECO:0000313" key="6">
    <source>
        <dbReference type="EMBL" id="PWF21549.1"/>
    </source>
</evidence>
<comment type="similarity">
    <text evidence="1">Belongs to the LysR transcriptional regulatory family.</text>
</comment>
<dbReference type="SUPFAM" id="SSF53850">
    <property type="entry name" value="Periplasmic binding protein-like II"/>
    <property type="match status" value="1"/>
</dbReference>
<dbReference type="AlphaFoldDB" id="A0A2V1JU87"/>
<dbReference type="RefSeq" id="WP_109062892.1">
    <property type="nucleotide sequence ID" value="NZ_QETA01000007.1"/>
</dbReference>
<keyword evidence="2" id="KW-0805">Transcription regulation</keyword>
<dbReference type="InterPro" id="IPR000847">
    <property type="entry name" value="LysR_HTH_N"/>
</dbReference>
<dbReference type="GO" id="GO:0003700">
    <property type="term" value="F:DNA-binding transcription factor activity"/>
    <property type="evidence" value="ECO:0007669"/>
    <property type="project" value="InterPro"/>
</dbReference>
<dbReference type="GO" id="GO:0010628">
    <property type="term" value="P:positive regulation of gene expression"/>
    <property type="evidence" value="ECO:0007669"/>
    <property type="project" value="TreeGrafter"/>
</dbReference>
<dbReference type="GO" id="GO:0043565">
    <property type="term" value="F:sequence-specific DNA binding"/>
    <property type="evidence" value="ECO:0007669"/>
    <property type="project" value="TreeGrafter"/>
</dbReference>
<dbReference type="Pfam" id="PF00126">
    <property type="entry name" value="HTH_1"/>
    <property type="match status" value="1"/>
</dbReference>
<dbReference type="Gene3D" id="1.10.10.10">
    <property type="entry name" value="Winged helix-like DNA-binding domain superfamily/Winged helix DNA-binding domain"/>
    <property type="match status" value="1"/>
</dbReference>